<dbReference type="Pfam" id="PF00169">
    <property type="entry name" value="PH"/>
    <property type="match status" value="1"/>
</dbReference>
<sequence>MTKNIQVVLNNEFDEFFSPIAKEDTWTSLQIFSFWTEYRGPNEEARTEWYHGRLDRFTAEERLWDASKIGSYLVRESDRKPGSYVLSYLGRTGINHFRVAAVCGDYYIGGRQFNSLTDLVAYYTNCSDLLKRERLLYPSPPPEPVNDKKRMVAILPYTKMPDTDELSFKKGDIFFVHNDMGEGWLWVTAHRTGEQGLIFCELVEDLDDSIDPNTVFSWFHPNVTKSEAVDMLVKAGPGSFLVRPSDNSPGDYSLFFHINNQIQRFRIEKKGVRYLMGGRTFECLDAVINRYRKEQIVEGHTLVQPMTNDTEDSSRITSFQQAEKIYATLRECREQSGVKKNKGIKMQGYLDKKSEKIKKWKALYFVLLVDGTDTHLYLYENPKRTKPKGLIDLSCAYIYQVHESIFDRPHCFQLVERALPCLATITYLSAPNSEVAMDWINALKPLCVSQLTRTPKVARLQELRSLHLSIIDAHMLPYKLVPNPFIMVSLNNVKVARTKVKMSPHVPWDEEFVLDDLPPDVMSFTLSLCNKGKRGKDTEAAELTVELCNLANGEEIDEWYPLAGITPIGDWGALRLKLRYQHDLAMPPEEYSPLQQLLLDSDLQVVKALSDICHLDRVPLANSLLKIFRSLVMVAKCLQNLANLVEFGGKEPYMEVVNPFILKNKERMVVFLDQLSNVNEKPEAESTIIRDKTLFDIAKDLASLHQICLHHTKELQVLSKHQPIIKQLVTVTEMLNKHKQKYEEMLR</sequence>
<dbReference type="SMART" id="SM00326">
    <property type="entry name" value="SH3"/>
    <property type="match status" value="1"/>
</dbReference>
<dbReference type="GO" id="GO:0048468">
    <property type="term" value="P:cell development"/>
    <property type="evidence" value="ECO:0007669"/>
    <property type="project" value="UniProtKB-ARBA"/>
</dbReference>
<gene>
    <name evidence="10" type="ORF">TBRA_LOCUS5522</name>
</gene>
<keyword evidence="1 5" id="KW-0728">SH3 domain</keyword>
<organism evidence="10 11">
    <name type="scientific">Trichogramma brassicae</name>
    <dbReference type="NCBI Taxonomy" id="86971"/>
    <lineage>
        <taxon>Eukaryota</taxon>
        <taxon>Metazoa</taxon>
        <taxon>Ecdysozoa</taxon>
        <taxon>Arthropoda</taxon>
        <taxon>Hexapoda</taxon>
        <taxon>Insecta</taxon>
        <taxon>Pterygota</taxon>
        <taxon>Neoptera</taxon>
        <taxon>Endopterygota</taxon>
        <taxon>Hymenoptera</taxon>
        <taxon>Apocrita</taxon>
        <taxon>Proctotrupomorpha</taxon>
        <taxon>Chalcidoidea</taxon>
        <taxon>Trichogrammatidae</taxon>
        <taxon>Trichogramma</taxon>
    </lineage>
</organism>
<evidence type="ECO:0000256" key="2">
    <source>
        <dbReference type="ARBA" id="ARBA00022468"/>
    </source>
</evidence>
<dbReference type="GO" id="GO:0005096">
    <property type="term" value="F:GTPase activator activity"/>
    <property type="evidence" value="ECO:0007669"/>
    <property type="project" value="UniProtKB-KW"/>
</dbReference>
<evidence type="ECO:0000313" key="10">
    <source>
        <dbReference type="EMBL" id="CAB0033624.1"/>
    </source>
</evidence>
<dbReference type="Pfam" id="PF00017">
    <property type="entry name" value="SH2"/>
    <property type="match status" value="2"/>
</dbReference>
<evidence type="ECO:0000259" key="9">
    <source>
        <dbReference type="PROSITE" id="PS50004"/>
    </source>
</evidence>
<evidence type="ECO:0000256" key="1">
    <source>
        <dbReference type="ARBA" id="ARBA00022443"/>
    </source>
</evidence>
<reference evidence="10 11" key="1">
    <citation type="submission" date="2020-02" db="EMBL/GenBank/DDBJ databases">
        <authorList>
            <person name="Ferguson B K."/>
        </authorList>
    </citation>
    <scope>NUCLEOTIDE SEQUENCE [LARGE SCALE GENOMIC DNA]</scope>
</reference>
<dbReference type="InterPro" id="IPR035892">
    <property type="entry name" value="C2_domain_sf"/>
</dbReference>
<feature type="domain" description="C2" evidence="9">
    <location>
        <begin position="447"/>
        <end position="560"/>
    </location>
</feature>
<dbReference type="OrthoDB" id="1562946at2759"/>
<accession>A0A6H5IA68</accession>
<evidence type="ECO:0000259" key="6">
    <source>
        <dbReference type="PROSITE" id="PS50001"/>
    </source>
</evidence>
<evidence type="ECO:0000259" key="7">
    <source>
        <dbReference type="PROSITE" id="PS50002"/>
    </source>
</evidence>
<dbReference type="PROSITE" id="PS50001">
    <property type="entry name" value="SH2"/>
    <property type="match status" value="2"/>
</dbReference>
<dbReference type="SMART" id="SM00233">
    <property type="entry name" value="PH"/>
    <property type="match status" value="1"/>
</dbReference>
<dbReference type="GO" id="GO:0009653">
    <property type="term" value="P:anatomical structure morphogenesis"/>
    <property type="evidence" value="ECO:0007669"/>
    <property type="project" value="UniProtKB-ARBA"/>
</dbReference>
<keyword evidence="3 4" id="KW-0727">SH2 domain</keyword>
<feature type="domain" description="SH2" evidence="6">
    <location>
        <begin position="49"/>
        <end position="139"/>
    </location>
</feature>
<keyword evidence="11" id="KW-1185">Reference proteome</keyword>
<dbReference type="SUPFAM" id="SSF50044">
    <property type="entry name" value="SH3-domain"/>
    <property type="match status" value="1"/>
</dbReference>
<dbReference type="SUPFAM" id="SSF49562">
    <property type="entry name" value="C2 domain (Calcium/lipid-binding domain, CaLB)"/>
    <property type="match status" value="1"/>
</dbReference>
<evidence type="ECO:0000313" key="11">
    <source>
        <dbReference type="Proteomes" id="UP000479190"/>
    </source>
</evidence>
<evidence type="ECO:0000256" key="4">
    <source>
        <dbReference type="PROSITE-ProRule" id="PRU00191"/>
    </source>
</evidence>
<dbReference type="SUPFAM" id="SSF55550">
    <property type="entry name" value="SH2 domain"/>
    <property type="match status" value="2"/>
</dbReference>
<evidence type="ECO:0008006" key="12">
    <source>
        <dbReference type="Google" id="ProtNLM"/>
    </source>
</evidence>
<dbReference type="InterPro" id="IPR000008">
    <property type="entry name" value="C2_dom"/>
</dbReference>
<evidence type="ECO:0000256" key="5">
    <source>
        <dbReference type="PROSITE-ProRule" id="PRU00192"/>
    </source>
</evidence>
<dbReference type="Pfam" id="PF00018">
    <property type="entry name" value="SH3_1"/>
    <property type="match status" value="1"/>
</dbReference>
<dbReference type="PANTHER" id="PTHR10194">
    <property type="entry name" value="RAS GTPASE-ACTIVATING PROTEINS"/>
    <property type="match status" value="1"/>
</dbReference>
<dbReference type="FunFam" id="2.30.29.30:FF:000402">
    <property type="entry name" value="Uncharacterized protein, isoform B"/>
    <property type="match status" value="1"/>
</dbReference>
<dbReference type="Gene3D" id="1.10.506.10">
    <property type="entry name" value="GTPase Activation - p120gap, domain 1"/>
    <property type="match status" value="2"/>
</dbReference>
<dbReference type="Gene3D" id="2.30.29.30">
    <property type="entry name" value="Pleckstrin-homology domain (PH domain)/Phosphotyrosine-binding domain (PTB)"/>
    <property type="match status" value="1"/>
</dbReference>
<dbReference type="InterPro" id="IPR001849">
    <property type="entry name" value="PH_domain"/>
</dbReference>
<dbReference type="EMBL" id="CADCXV010000716">
    <property type="protein sequence ID" value="CAB0033624.1"/>
    <property type="molecule type" value="Genomic_DNA"/>
</dbReference>
<proteinExistence type="predicted"/>
<protein>
    <recommendedName>
        <fullName evidence="12">Ras GTPase-activating protein 1</fullName>
    </recommendedName>
</protein>
<name>A0A6H5IA68_9HYME</name>
<evidence type="ECO:0000256" key="3">
    <source>
        <dbReference type="ARBA" id="ARBA00022999"/>
    </source>
</evidence>
<dbReference type="InterPro" id="IPR011993">
    <property type="entry name" value="PH-like_dom_sf"/>
</dbReference>
<dbReference type="InterPro" id="IPR001452">
    <property type="entry name" value="SH3_domain"/>
</dbReference>
<dbReference type="CDD" id="cd11788">
    <property type="entry name" value="SH3_RasGAP"/>
    <property type="match status" value="1"/>
</dbReference>
<dbReference type="Gene3D" id="2.60.40.150">
    <property type="entry name" value="C2 domain"/>
    <property type="match status" value="1"/>
</dbReference>
<dbReference type="InterPro" id="IPR039360">
    <property type="entry name" value="Ras_GTPase"/>
</dbReference>
<dbReference type="SUPFAM" id="SSF48350">
    <property type="entry name" value="GTPase activation domain, GAP"/>
    <property type="match status" value="1"/>
</dbReference>
<dbReference type="InterPro" id="IPR036860">
    <property type="entry name" value="SH2_dom_sf"/>
</dbReference>
<feature type="domain" description="SH2" evidence="6">
    <location>
        <begin position="218"/>
        <end position="306"/>
    </location>
</feature>
<dbReference type="InterPro" id="IPR035652">
    <property type="entry name" value="RasGAP_SH3"/>
</dbReference>
<dbReference type="PANTHER" id="PTHR10194:SF146">
    <property type="entry name" value="RAS GTPASE-ACTIVATING PROTEIN 1"/>
    <property type="match status" value="1"/>
</dbReference>
<dbReference type="PROSITE" id="PS50003">
    <property type="entry name" value="PH_DOMAIN"/>
    <property type="match status" value="1"/>
</dbReference>
<dbReference type="SUPFAM" id="SSF50729">
    <property type="entry name" value="PH domain-like"/>
    <property type="match status" value="1"/>
</dbReference>
<dbReference type="Gene3D" id="3.30.505.10">
    <property type="entry name" value="SH2 domain"/>
    <property type="match status" value="2"/>
</dbReference>
<dbReference type="PRINTS" id="PR00401">
    <property type="entry name" value="SH2DOMAIN"/>
</dbReference>
<feature type="domain" description="SH3" evidence="7">
    <location>
        <begin position="146"/>
        <end position="208"/>
    </location>
</feature>
<dbReference type="InterPro" id="IPR008936">
    <property type="entry name" value="Rho_GTPase_activation_prot"/>
</dbReference>
<dbReference type="SMART" id="SM00252">
    <property type="entry name" value="SH2"/>
    <property type="match status" value="2"/>
</dbReference>
<dbReference type="PROSITE" id="PS50002">
    <property type="entry name" value="SH3"/>
    <property type="match status" value="1"/>
</dbReference>
<feature type="domain" description="PH" evidence="8">
    <location>
        <begin position="343"/>
        <end position="448"/>
    </location>
</feature>
<dbReference type="Proteomes" id="UP000479190">
    <property type="component" value="Unassembled WGS sequence"/>
</dbReference>
<dbReference type="SMART" id="SM00323">
    <property type="entry name" value="RasGAP"/>
    <property type="match status" value="1"/>
</dbReference>
<dbReference type="Gene3D" id="2.30.30.40">
    <property type="entry name" value="SH3 Domains"/>
    <property type="match status" value="1"/>
</dbReference>
<dbReference type="InterPro" id="IPR001936">
    <property type="entry name" value="RasGAP_dom"/>
</dbReference>
<dbReference type="InterPro" id="IPR036028">
    <property type="entry name" value="SH3-like_dom_sf"/>
</dbReference>
<keyword evidence="2" id="KW-0343">GTPase activation</keyword>
<dbReference type="InterPro" id="IPR000980">
    <property type="entry name" value="SH2"/>
</dbReference>
<evidence type="ECO:0000259" key="8">
    <source>
        <dbReference type="PROSITE" id="PS50003"/>
    </source>
</evidence>
<dbReference type="PROSITE" id="PS50004">
    <property type="entry name" value="C2"/>
    <property type="match status" value="1"/>
</dbReference>
<dbReference type="Pfam" id="PF00168">
    <property type="entry name" value="C2"/>
    <property type="match status" value="1"/>
</dbReference>
<dbReference type="AlphaFoldDB" id="A0A6H5IA68"/>